<dbReference type="AlphaFoldDB" id="A0A8T3VLM7"/>
<gene>
    <name evidence="1" type="ORF">E7Z73_10365</name>
</gene>
<accession>A0A8T3VLM7</accession>
<sequence length="75" mass="9035">MIITLVKKLSGREFIQEMENTYKSMSELEKTFKRTNNMKMYVDLENWKYYSNHLDETIELSESLITDKLHLNDLV</sequence>
<evidence type="ECO:0000313" key="2">
    <source>
        <dbReference type="Proteomes" id="UP000762703"/>
    </source>
</evidence>
<organism evidence="1 2">
    <name type="scientific">Methanobrevibacter millerae</name>
    <dbReference type="NCBI Taxonomy" id="230361"/>
    <lineage>
        <taxon>Archaea</taxon>
        <taxon>Methanobacteriati</taxon>
        <taxon>Methanobacteriota</taxon>
        <taxon>Methanomada group</taxon>
        <taxon>Methanobacteria</taxon>
        <taxon>Methanobacteriales</taxon>
        <taxon>Methanobacteriaceae</taxon>
        <taxon>Methanobrevibacter</taxon>
    </lineage>
</organism>
<name>A0A8T3VLM7_9EURY</name>
<dbReference type="RefSeq" id="WP_303737775.1">
    <property type="nucleotide sequence ID" value="NZ_SUTE01000089.1"/>
</dbReference>
<comment type="caution">
    <text evidence="1">The sequence shown here is derived from an EMBL/GenBank/DDBJ whole genome shotgun (WGS) entry which is preliminary data.</text>
</comment>
<evidence type="ECO:0000313" key="1">
    <source>
        <dbReference type="EMBL" id="MBE6506113.1"/>
    </source>
</evidence>
<proteinExistence type="predicted"/>
<dbReference type="Proteomes" id="UP000762703">
    <property type="component" value="Unassembled WGS sequence"/>
</dbReference>
<reference evidence="1" key="1">
    <citation type="submission" date="2019-04" db="EMBL/GenBank/DDBJ databases">
        <title>Evolution of Biomass-Degrading Anaerobic Consortia Revealed by Metagenomics.</title>
        <authorList>
            <person name="Peng X."/>
        </authorList>
    </citation>
    <scope>NUCLEOTIDE SEQUENCE</scope>
    <source>
        <strain evidence="1">SIG12</strain>
    </source>
</reference>
<dbReference type="EMBL" id="SUTE01000089">
    <property type="protein sequence ID" value="MBE6506113.1"/>
    <property type="molecule type" value="Genomic_DNA"/>
</dbReference>
<protein>
    <submittedName>
        <fullName evidence="1">Uncharacterized protein</fullName>
    </submittedName>
</protein>